<organism evidence="1 2">
    <name type="scientific">Parasutterella excrementihominis</name>
    <dbReference type="NCBI Taxonomy" id="487175"/>
    <lineage>
        <taxon>Bacteria</taxon>
        <taxon>Pseudomonadati</taxon>
        <taxon>Pseudomonadota</taxon>
        <taxon>Betaproteobacteria</taxon>
        <taxon>Burkholderiales</taxon>
        <taxon>Sutterellaceae</taxon>
        <taxon>Parasutterella</taxon>
    </lineage>
</organism>
<proteinExistence type="predicted"/>
<dbReference type="Proteomes" id="UP000462362">
    <property type="component" value="Unassembled WGS sequence"/>
</dbReference>
<protein>
    <submittedName>
        <fullName evidence="1">Uncharacterized protein</fullName>
    </submittedName>
</protein>
<reference evidence="1 2" key="1">
    <citation type="journal article" date="2019" name="Nat. Med.">
        <title>A library of human gut bacterial isolates paired with longitudinal multiomics data enables mechanistic microbiome research.</title>
        <authorList>
            <person name="Poyet M."/>
            <person name="Groussin M."/>
            <person name="Gibbons S.M."/>
            <person name="Avila-Pacheco J."/>
            <person name="Jiang X."/>
            <person name="Kearney S.M."/>
            <person name="Perrotta A.R."/>
            <person name="Berdy B."/>
            <person name="Zhao S."/>
            <person name="Lieberman T.D."/>
            <person name="Swanson P.K."/>
            <person name="Smith M."/>
            <person name="Roesemann S."/>
            <person name="Alexander J.E."/>
            <person name="Rich S.A."/>
            <person name="Livny J."/>
            <person name="Vlamakis H."/>
            <person name="Clish C."/>
            <person name="Bullock K."/>
            <person name="Deik A."/>
            <person name="Scott J."/>
            <person name="Pierce K.A."/>
            <person name="Xavier R.J."/>
            <person name="Alm E.J."/>
        </authorList>
    </citation>
    <scope>NUCLEOTIDE SEQUENCE [LARGE SCALE GENOMIC DNA]</scope>
    <source>
        <strain evidence="1 2">BIOML-A2</strain>
    </source>
</reference>
<dbReference type="AlphaFoldDB" id="A0A6I3RYZ6"/>
<accession>A0A6I3RYZ6</accession>
<evidence type="ECO:0000313" key="1">
    <source>
        <dbReference type="EMBL" id="MTU42875.1"/>
    </source>
</evidence>
<dbReference type="GeneID" id="43349973"/>
<dbReference type="EMBL" id="WNCL01000009">
    <property type="protein sequence ID" value="MTU42875.1"/>
    <property type="molecule type" value="Genomic_DNA"/>
</dbReference>
<comment type="caution">
    <text evidence="1">The sequence shown here is derived from an EMBL/GenBank/DDBJ whole genome shotgun (WGS) entry which is preliminary data.</text>
</comment>
<gene>
    <name evidence="1" type="ORF">GMD42_04440</name>
</gene>
<evidence type="ECO:0000313" key="2">
    <source>
        <dbReference type="Proteomes" id="UP000462362"/>
    </source>
</evidence>
<sequence>MPGIQQPTKTPISESKIAVFWRTALYLFSAGMMGKAAAGFSDGYVAEAVGDLGLSLVFIGMCFRSTELAILAYISDPAKREAAIEKLRQKERAKRPWISHLMNAGWICLLAGVAGQLSNIF</sequence>
<name>A0A6I3RYZ6_9BURK</name>
<dbReference type="RefSeq" id="WP_008810402.1">
    <property type="nucleotide sequence ID" value="NZ_CAKVUT010000006.1"/>
</dbReference>